<dbReference type="Proteomes" id="UP000681720">
    <property type="component" value="Unassembled WGS sequence"/>
</dbReference>
<reference evidence="2" key="1">
    <citation type="submission" date="2021-02" db="EMBL/GenBank/DDBJ databases">
        <authorList>
            <person name="Nowell W R."/>
        </authorList>
    </citation>
    <scope>NUCLEOTIDE SEQUENCE</scope>
</reference>
<keyword evidence="1" id="KW-0175">Coiled coil</keyword>
<feature type="coiled-coil region" evidence="1">
    <location>
        <begin position="189"/>
        <end position="220"/>
    </location>
</feature>
<evidence type="ECO:0000313" key="4">
    <source>
        <dbReference type="Proteomes" id="UP000681720"/>
    </source>
</evidence>
<gene>
    <name evidence="3" type="ORF">BYL167_LOCUS11937</name>
    <name evidence="2" type="ORF">GIL414_LOCUS8705</name>
</gene>
<evidence type="ECO:0000256" key="1">
    <source>
        <dbReference type="SAM" id="Coils"/>
    </source>
</evidence>
<comment type="caution">
    <text evidence="2">The sequence shown here is derived from an EMBL/GenBank/DDBJ whole genome shotgun (WGS) entry which is preliminary data.</text>
</comment>
<name>A0A8S2M7L6_9BILA</name>
<protein>
    <submittedName>
        <fullName evidence="2">Uncharacterized protein</fullName>
    </submittedName>
</protein>
<dbReference type="EMBL" id="CAJOBJ010002861">
    <property type="protein sequence ID" value="CAF3943388.1"/>
    <property type="molecule type" value="Genomic_DNA"/>
</dbReference>
<organism evidence="2 4">
    <name type="scientific">Rotaria magnacalcarata</name>
    <dbReference type="NCBI Taxonomy" id="392030"/>
    <lineage>
        <taxon>Eukaryota</taxon>
        <taxon>Metazoa</taxon>
        <taxon>Spiralia</taxon>
        <taxon>Gnathifera</taxon>
        <taxon>Rotifera</taxon>
        <taxon>Eurotatoria</taxon>
        <taxon>Bdelloidea</taxon>
        <taxon>Philodinida</taxon>
        <taxon>Philodinidae</taxon>
        <taxon>Rotaria</taxon>
    </lineage>
</organism>
<evidence type="ECO:0000313" key="2">
    <source>
        <dbReference type="EMBL" id="CAF3943388.1"/>
    </source>
</evidence>
<dbReference type="EMBL" id="CAJOBH010003845">
    <property type="protein sequence ID" value="CAF3968349.1"/>
    <property type="molecule type" value="Genomic_DNA"/>
</dbReference>
<feature type="coiled-coil region" evidence="1">
    <location>
        <begin position="334"/>
        <end position="361"/>
    </location>
</feature>
<dbReference type="Proteomes" id="UP000681967">
    <property type="component" value="Unassembled WGS sequence"/>
</dbReference>
<accession>A0A8S2M7L6</accession>
<evidence type="ECO:0000313" key="3">
    <source>
        <dbReference type="EMBL" id="CAF3968349.1"/>
    </source>
</evidence>
<proteinExistence type="predicted"/>
<dbReference type="AlphaFoldDB" id="A0A8S2M7L6"/>
<sequence>MASSNTNNNKNRSQTRTQTQVIQQGMQEKLGSLVLRLRNKQSGEIMSTEECENTLDTELDSLKEDMYNQIQAIHQSVLSCKPKDPDSESYGEDRAAYRSLLLFVTDIMEQMRELITTIFDRQRLFIHEIWQAFMNNKDCDPIRDALNKDIDRNFSRYLKNMGDSRLIKNIQDSVTNFETECSGAIRRSRIDDDEEIRRLEEKLEVAMQNFERNLDMELERYSTAVKEKKPSVGTPVGDRAYDAYRVVLKDANTNLNKISGWLNCIFNNHLDRISFDQLHYLLEINFEEPMASSNRNNDRDTPLQRTQTLMLQQQVQEKLRPLTLRLSTTDQRKVTDIEHQEKALENQMTTLKKEMNHQIDQLQKHVLSCKPKETKDVNYVEKIEAYKSLLMFVTQIMEEMRELIITLFDRHRLFIHQVWQALKNDEDCGEIHAALEKDVDRQLQRWERFLNMVDARIKMTSIS</sequence>